<dbReference type="AlphaFoldDB" id="A0A9D4R289"/>
<sequence>MLYRVYIRQSSISNSSGSHDSIINSVRVEQCDSEPCIVHKGQDYTVHVNFTASMCDVENMEQ</sequence>
<dbReference type="SUPFAM" id="SSF81296">
    <property type="entry name" value="E set domains"/>
    <property type="match status" value="1"/>
</dbReference>
<accession>A0A9D4R289</accession>
<evidence type="ECO:0000313" key="2">
    <source>
        <dbReference type="Proteomes" id="UP000828390"/>
    </source>
</evidence>
<organism evidence="1 2">
    <name type="scientific">Dreissena polymorpha</name>
    <name type="common">Zebra mussel</name>
    <name type="synonym">Mytilus polymorpha</name>
    <dbReference type="NCBI Taxonomy" id="45954"/>
    <lineage>
        <taxon>Eukaryota</taxon>
        <taxon>Metazoa</taxon>
        <taxon>Spiralia</taxon>
        <taxon>Lophotrochozoa</taxon>
        <taxon>Mollusca</taxon>
        <taxon>Bivalvia</taxon>
        <taxon>Autobranchia</taxon>
        <taxon>Heteroconchia</taxon>
        <taxon>Euheterodonta</taxon>
        <taxon>Imparidentia</taxon>
        <taxon>Neoheterodontei</taxon>
        <taxon>Myida</taxon>
        <taxon>Dreissenoidea</taxon>
        <taxon>Dreissenidae</taxon>
        <taxon>Dreissena</taxon>
    </lineage>
</organism>
<dbReference type="Gene3D" id="2.60.40.770">
    <property type="match status" value="1"/>
</dbReference>
<name>A0A9D4R289_DREPO</name>
<dbReference type="Proteomes" id="UP000828390">
    <property type="component" value="Unassembled WGS sequence"/>
</dbReference>
<gene>
    <name evidence="1" type="ORF">DPMN_094772</name>
</gene>
<dbReference type="InterPro" id="IPR014756">
    <property type="entry name" value="Ig_E-set"/>
</dbReference>
<proteinExistence type="predicted"/>
<keyword evidence="2" id="KW-1185">Reference proteome</keyword>
<dbReference type="EMBL" id="JAIWYP010000003">
    <property type="protein sequence ID" value="KAH3852269.1"/>
    <property type="molecule type" value="Genomic_DNA"/>
</dbReference>
<protein>
    <submittedName>
        <fullName evidence="1">Uncharacterized protein</fullName>
    </submittedName>
</protein>
<reference evidence="1" key="1">
    <citation type="journal article" date="2019" name="bioRxiv">
        <title>The Genome of the Zebra Mussel, Dreissena polymorpha: A Resource for Invasive Species Research.</title>
        <authorList>
            <person name="McCartney M.A."/>
            <person name="Auch B."/>
            <person name="Kono T."/>
            <person name="Mallez S."/>
            <person name="Zhang Y."/>
            <person name="Obille A."/>
            <person name="Becker A."/>
            <person name="Abrahante J.E."/>
            <person name="Garbe J."/>
            <person name="Badalamenti J.P."/>
            <person name="Herman A."/>
            <person name="Mangelson H."/>
            <person name="Liachko I."/>
            <person name="Sullivan S."/>
            <person name="Sone E.D."/>
            <person name="Koren S."/>
            <person name="Silverstein K.A.T."/>
            <person name="Beckman K.B."/>
            <person name="Gohl D.M."/>
        </authorList>
    </citation>
    <scope>NUCLEOTIDE SEQUENCE</scope>
    <source>
        <strain evidence="1">Duluth1</strain>
        <tissue evidence="1">Whole animal</tissue>
    </source>
</reference>
<reference evidence="1" key="2">
    <citation type="submission" date="2020-11" db="EMBL/GenBank/DDBJ databases">
        <authorList>
            <person name="McCartney M.A."/>
            <person name="Auch B."/>
            <person name="Kono T."/>
            <person name="Mallez S."/>
            <person name="Becker A."/>
            <person name="Gohl D.M."/>
            <person name="Silverstein K.A.T."/>
            <person name="Koren S."/>
            <person name="Bechman K.B."/>
            <person name="Herman A."/>
            <person name="Abrahante J.E."/>
            <person name="Garbe J."/>
        </authorList>
    </citation>
    <scope>NUCLEOTIDE SEQUENCE</scope>
    <source>
        <strain evidence="1">Duluth1</strain>
        <tissue evidence="1">Whole animal</tissue>
    </source>
</reference>
<comment type="caution">
    <text evidence="1">The sequence shown here is derived from an EMBL/GenBank/DDBJ whole genome shotgun (WGS) entry which is preliminary data.</text>
</comment>
<evidence type="ECO:0000313" key="1">
    <source>
        <dbReference type="EMBL" id="KAH3852269.1"/>
    </source>
</evidence>